<dbReference type="SUPFAM" id="SSF55920">
    <property type="entry name" value="Creatinase/aminopeptidase"/>
    <property type="match status" value="1"/>
</dbReference>
<dbReference type="PANTHER" id="PTHR43330">
    <property type="entry name" value="METHIONINE AMINOPEPTIDASE"/>
    <property type="match status" value="1"/>
</dbReference>
<dbReference type="EC" id="3.4.11.18" evidence="6 7"/>
<dbReference type="GO" id="GO:0006508">
    <property type="term" value="P:proteolysis"/>
    <property type="evidence" value="ECO:0007669"/>
    <property type="project" value="UniProtKB-KW"/>
</dbReference>
<dbReference type="InterPro" id="IPR036005">
    <property type="entry name" value="Creatinase/aminopeptidase-like"/>
</dbReference>
<feature type="binding site" evidence="6">
    <location>
        <position position="113"/>
    </location>
    <ligand>
        <name>a divalent metal cation</name>
        <dbReference type="ChEBI" id="CHEBI:60240"/>
        <label>1</label>
    </ligand>
</feature>
<feature type="binding site" evidence="6">
    <location>
        <position position="183"/>
    </location>
    <ligand>
        <name>substrate</name>
    </ligand>
</feature>
<feature type="binding site" evidence="6">
    <location>
        <position position="176"/>
    </location>
    <ligand>
        <name>a divalent metal cation</name>
        <dbReference type="ChEBI" id="CHEBI:60240"/>
        <label>2</label>
        <note>catalytic</note>
    </ligand>
</feature>
<feature type="binding site" evidence="6">
    <location>
        <position position="113"/>
    </location>
    <ligand>
        <name>a divalent metal cation</name>
        <dbReference type="ChEBI" id="CHEBI:60240"/>
        <label>2</label>
        <note>catalytic</note>
    </ligand>
</feature>
<evidence type="ECO:0000259" key="8">
    <source>
        <dbReference type="Pfam" id="PF00557"/>
    </source>
</evidence>
<keyword evidence="10" id="KW-1185">Reference proteome</keyword>
<comment type="function">
    <text evidence="1 6">Removes the N-terminal methionine from nascent proteins. The N-terminal methionine is often cleaved when the second residue in the primary sequence is small and uncharged (Met-Ala-, Cys, Gly, Pro, Ser, Thr, or Val). Requires deformylation of the N(alpha)-formylated initiator methionine before it can be hydrolyzed.</text>
</comment>
<keyword evidence="2 6" id="KW-0031">Aminopeptidase</keyword>
<dbReference type="NCBIfam" id="TIGR00500">
    <property type="entry name" value="met_pdase_I"/>
    <property type="match status" value="1"/>
</dbReference>
<dbReference type="CDD" id="cd01086">
    <property type="entry name" value="MetAP1"/>
    <property type="match status" value="1"/>
</dbReference>
<evidence type="ECO:0000256" key="7">
    <source>
        <dbReference type="RuleBase" id="RU003653"/>
    </source>
</evidence>
<feature type="domain" description="Peptidase M24" evidence="8">
    <location>
        <begin position="17"/>
        <end position="246"/>
    </location>
</feature>
<evidence type="ECO:0000256" key="2">
    <source>
        <dbReference type="ARBA" id="ARBA00022438"/>
    </source>
</evidence>
<dbReference type="PANTHER" id="PTHR43330:SF27">
    <property type="entry name" value="METHIONINE AMINOPEPTIDASE"/>
    <property type="match status" value="1"/>
</dbReference>
<evidence type="ECO:0000256" key="6">
    <source>
        <dbReference type="HAMAP-Rule" id="MF_01974"/>
    </source>
</evidence>
<dbReference type="GO" id="GO:0005829">
    <property type="term" value="C:cytosol"/>
    <property type="evidence" value="ECO:0007669"/>
    <property type="project" value="TreeGrafter"/>
</dbReference>
<dbReference type="EMBL" id="MAXA01000246">
    <property type="protein sequence ID" value="OHV22504.1"/>
    <property type="molecule type" value="Genomic_DNA"/>
</dbReference>
<dbReference type="PRINTS" id="PR00599">
    <property type="entry name" value="MAPEPTIDASE"/>
</dbReference>
<protein>
    <recommendedName>
        <fullName evidence="6 7">Methionine aminopeptidase</fullName>
        <shortName evidence="6">MAP</shortName>
        <shortName evidence="6">MetAP</shortName>
        <ecNumber evidence="6 7">3.4.11.18</ecNumber>
    </recommendedName>
    <alternativeName>
        <fullName evidence="6">Peptidase M</fullName>
    </alternativeName>
</protein>
<organism evidence="9 10">
    <name type="scientific">Parafrankia soli</name>
    <dbReference type="NCBI Taxonomy" id="2599596"/>
    <lineage>
        <taxon>Bacteria</taxon>
        <taxon>Bacillati</taxon>
        <taxon>Actinomycetota</taxon>
        <taxon>Actinomycetes</taxon>
        <taxon>Frankiales</taxon>
        <taxon>Frankiaceae</taxon>
        <taxon>Parafrankia</taxon>
    </lineage>
</organism>
<dbReference type="AlphaFoldDB" id="A0A1S1PRF1"/>
<feature type="binding site" evidence="6">
    <location>
        <position position="84"/>
    </location>
    <ligand>
        <name>substrate</name>
    </ligand>
</feature>
<comment type="caution">
    <text evidence="9">The sequence shown here is derived from an EMBL/GenBank/DDBJ whole genome shotgun (WGS) entry which is preliminary data.</text>
</comment>
<dbReference type="InterPro" id="IPR002467">
    <property type="entry name" value="Pept_M24A_MAP1"/>
</dbReference>
<feature type="binding site" evidence="6">
    <location>
        <position position="102"/>
    </location>
    <ligand>
        <name>a divalent metal cation</name>
        <dbReference type="ChEBI" id="CHEBI:60240"/>
        <label>1</label>
    </ligand>
</feature>
<evidence type="ECO:0000256" key="4">
    <source>
        <dbReference type="ARBA" id="ARBA00022723"/>
    </source>
</evidence>
<accession>A0A1S1PRF1</accession>
<reference evidence="10" key="1">
    <citation type="submission" date="2016-07" db="EMBL/GenBank/DDBJ databases">
        <title>Frankia sp. NRRL B-16219 Genome sequencing.</title>
        <authorList>
            <person name="Ghodhbane-Gtari F."/>
            <person name="Swanson E."/>
            <person name="Gueddou A."/>
            <person name="Louati M."/>
            <person name="Nouioui I."/>
            <person name="Hezbri K."/>
            <person name="Abebe-Akele F."/>
            <person name="Simpson S."/>
            <person name="Morris K."/>
            <person name="Thomas K."/>
            <person name="Gtari M."/>
            <person name="Tisa L.S."/>
        </authorList>
    </citation>
    <scope>NUCLEOTIDE SEQUENCE [LARGE SCALE GENOMIC DNA]</scope>
    <source>
        <strain evidence="10">NRRL B-16219</strain>
    </source>
</reference>
<comment type="subunit">
    <text evidence="6">Monomer.</text>
</comment>
<name>A0A1S1PRF1_9ACTN</name>
<dbReference type="InterPro" id="IPR001714">
    <property type="entry name" value="Pept_M24_MAP"/>
</dbReference>
<feature type="binding site" evidence="6">
    <location>
        <position position="240"/>
    </location>
    <ligand>
        <name>a divalent metal cation</name>
        <dbReference type="ChEBI" id="CHEBI:60240"/>
        <label>2</label>
        <note>catalytic</note>
    </ligand>
</feature>
<dbReference type="GO" id="GO:0004239">
    <property type="term" value="F:initiator methionyl aminopeptidase activity"/>
    <property type="evidence" value="ECO:0007669"/>
    <property type="project" value="UniProtKB-UniRule"/>
</dbReference>
<keyword evidence="4 6" id="KW-0479">Metal-binding</keyword>
<dbReference type="Pfam" id="PF00557">
    <property type="entry name" value="Peptidase_M24"/>
    <property type="match status" value="1"/>
</dbReference>
<feature type="binding site" evidence="6">
    <location>
        <position position="240"/>
    </location>
    <ligand>
        <name>a divalent metal cation</name>
        <dbReference type="ChEBI" id="CHEBI:60240"/>
        <label>1</label>
    </ligand>
</feature>
<keyword evidence="5 6" id="KW-0378">Hydrolase</keyword>
<dbReference type="OrthoDB" id="9802055at2"/>
<evidence type="ECO:0000256" key="3">
    <source>
        <dbReference type="ARBA" id="ARBA00022670"/>
    </source>
</evidence>
<dbReference type="RefSeq" id="WP_071066137.1">
    <property type="nucleotide sequence ID" value="NZ_JBFLUH010000071.1"/>
</dbReference>
<dbReference type="GO" id="GO:0070006">
    <property type="term" value="F:metalloaminopeptidase activity"/>
    <property type="evidence" value="ECO:0007669"/>
    <property type="project" value="UniProtKB-UniRule"/>
</dbReference>
<comment type="catalytic activity">
    <reaction evidence="6 7">
        <text>Release of N-terminal amino acids, preferentially methionine, from peptides and arylamides.</text>
        <dbReference type="EC" id="3.4.11.18"/>
    </reaction>
</comment>
<comment type="cofactor">
    <cofactor evidence="6">
        <name>Co(2+)</name>
        <dbReference type="ChEBI" id="CHEBI:48828"/>
    </cofactor>
    <cofactor evidence="6">
        <name>Zn(2+)</name>
        <dbReference type="ChEBI" id="CHEBI:29105"/>
    </cofactor>
    <cofactor evidence="6">
        <name>Mn(2+)</name>
        <dbReference type="ChEBI" id="CHEBI:29035"/>
    </cofactor>
    <cofactor evidence="6">
        <name>Fe(2+)</name>
        <dbReference type="ChEBI" id="CHEBI:29033"/>
    </cofactor>
    <text evidence="6">Binds 2 divalent metal cations per subunit. Has a high-affinity and a low affinity metal-binding site. The true nature of the physiological cofactor is under debate. The enzyme is active with cobalt, zinc, manganese or divalent iron ions. Most likely, methionine aminopeptidases function as mononuclear Fe(2+)-metalloproteases under physiological conditions, and the catalytically relevant metal-binding site has been assigned to the histidine-containing high-affinity site.</text>
</comment>
<feature type="binding site" evidence="6">
    <location>
        <position position="209"/>
    </location>
    <ligand>
        <name>a divalent metal cation</name>
        <dbReference type="ChEBI" id="CHEBI:60240"/>
        <label>2</label>
        <note>catalytic</note>
    </ligand>
</feature>
<evidence type="ECO:0000256" key="1">
    <source>
        <dbReference type="ARBA" id="ARBA00002521"/>
    </source>
</evidence>
<evidence type="ECO:0000256" key="5">
    <source>
        <dbReference type="ARBA" id="ARBA00022801"/>
    </source>
</evidence>
<dbReference type="GO" id="GO:0046872">
    <property type="term" value="F:metal ion binding"/>
    <property type="evidence" value="ECO:0007669"/>
    <property type="project" value="UniProtKB-UniRule"/>
</dbReference>
<comment type="similarity">
    <text evidence="6">Belongs to the peptidase M24A family. Methionine aminopeptidase type 1 subfamily.</text>
</comment>
<dbReference type="Gene3D" id="3.90.230.10">
    <property type="entry name" value="Creatinase/methionine aminopeptidase superfamily"/>
    <property type="match status" value="1"/>
</dbReference>
<gene>
    <name evidence="6" type="primary">map</name>
    <name evidence="9" type="ORF">BBK14_06930</name>
</gene>
<evidence type="ECO:0000313" key="10">
    <source>
        <dbReference type="Proteomes" id="UP000179769"/>
    </source>
</evidence>
<dbReference type="Proteomes" id="UP000179769">
    <property type="component" value="Unassembled WGS sequence"/>
</dbReference>
<dbReference type="PROSITE" id="PS00680">
    <property type="entry name" value="MAP_1"/>
    <property type="match status" value="1"/>
</dbReference>
<dbReference type="HAMAP" id="MF_01974">
    <property type="entry name" value="MetAP_1"/>
    <property type="match status" value="1"/>
</dbReference>
<keyword evidence="3 6" id="KW-0645">Protease</keyword>
<evidence type="ECO:0000313" key="9">
    <source>
        <dbReference type="EMBL" id="OHV22504.1"/>
    </source>
</evidence>
<proteinExistence type="inferred from homology"/>
<sequence>MARREHVQIKTASEIAKMRVAGLLVAKTLAALRAAVAPGITTEDLDALAEKTIRADGGIPSFKGYAHPPYPASICSSVNNEVVHAIPSRRRVLREGDIISIDCGAIVDGWHGDAAITVPVGEVPSEVLDMLRVCDEALWRGLAAAQLGGRLTDISNAVERHILPHGYGIVDHYGGHGIGSEMHQPPHVLNYGRAGRGMKLVEGVALAIEPMITLGSPDTVILEDEWTVATKDGSLAAHTEHSVAVTPRGPWVLTEPDGGVARFAELGVVCGQPADAPTG</sequence>
<dbReference type="InterPro" id="IPR000994">
    <property type="entry name" value="Pept_M24"/>
</dbReference>